<evidence type="ECO:0000313" key="2">
    <source>
        <dbReference type="EMBL" id="CAH1727040.1"/>
    </source>
</evidence>
<organism evidence="2 3">
    <name type="scientific">Chironomus riparius</name>
    <dbReference type="NCBI Taxonomy" id="315576"/>
    <lineage>
        <taxon>Eukaryota</taxon>
        <taxon>Metazoa</taxon>
        <taxon>Ecdysozoa</taxon>
        <taxon>Arthropoda</taxon>
        <taxon>Hexapoda</taxon>
        <taxon>Insecta</taxon>
        <taxon>Pterygota</taxon>
        <taxon>Neoptera</taxon>
        <taxon>Endopterygota</taxon>
        <taxon>Diptera</taxon>
        <taxon>Nematocera</taxon>
        <taxon>Chironomoidea</taxon>
        <taxon>Chironomidae</taxon>
        <taxon>Chironominae</taxon>
        <taxon>Chironomus</taxon>
    </lineage>
</organism>
<dbReference type="AlphaFoldDB" id="A0A9P0JA82"/>
<name>A0A9P0JA82_9DIPT</name>
<reference evidence="2" key="2">
    <citation type="submission" date="2022-10" db="EMBL/GenBank/DDBJ databases">
        <authorList>
            <consortium name="ENA_rothamsted_submissions"/>
            <consortium name="culmorum"/>
            <person name="King R."/>
        </authorList>
    </citation>
    <scope>NUCLEOTIDE SEQUENCE</scope>
</reference>
<dbReference type="Proteomes" id="UP001153620">
    <property type="component" value="Chromosome 3"/>
</dbReference>
<evidence type="ECO:0000313" key="3">
    <source>
        <dbReference type="Proteomes" id="UP001153620"/>
    </source>
</evidence>
<keyword evidence="1" id="KW-0175">Coiled coil</keyword>
<protein>
    <submittedName>
        <fullName evidence="2">Uncharacterized protein</fullName>
    </submittedName>
</protein>
<reference evidence="2" key="1">
    <citation type="submission" date="2022-01" db="EMBL/GenBank/DDBJ databases">
        <authorList>
            <person name="King R."/>
        </authorList>
    </citation>
    <scope>NUCLEOTIDE SEQUENCE</scope>
</reference>
<feature type="coiled-coil region" evidence="1">
    <location>
        <begin position="89"/>
        <end position="158"/>
    </location>
</feature>
<dbReference type="InterPro" id="IPR039584">
    <property type="entry name" value="HSF2BP"/>
</dbReference>
<gene>
    <name evidence="2" type="ORF">CHIRRI_LOCUS9319</name>
</gene>
<dbReference type="PANTHER" id="PTHR15434:SF2">
    <property type="entry name" value="HEAT SHOCK FACTOR 2-BINDING PROTEIN"/>
    <property type="match status" value="1"/>
</dbReference>
<dbReference type="GO" id="GO:0005829">
    <property type="term" value="C:cytosol"/>
    <property type="evidence" value="ECO:0007669"/>
    <property type="project" value="TreeGrafter"/>
</dbReference>
<dbReference type="PANTHER" id="PTHR15434">
    <property type="entry name" value="HEAT SHOCK FACTOR 2-BINDING PROTEIN"/>
    <property type="match status" value="1"/>
</dbReference>
<evidence type="ECO:0000256" key="1">
    <source>
        <dbReference type="SAM" id="Coils"/>
    </source>
</evidence>
<dbReference type="EMBL" id="OU895879">
    <property type="protein sequence ID" value="CAH1727040.1"/>
    <property type="molecule type" value="Genomic_DNA"/>
</dbReference>
<keyword evidence="3" id="KW-1185">Reference proteome</keyword>
<proteinExistence type="predicted"/>
<sequence>MDLEILDLTNEEDYPEDLIEQTKLLTSASDEIESLIGNVNDFFKEFSEYSKVRNNEEKKILKEFERYCSHLNEYIDHIHVEITALVDVLKESEKQQLESQKTINELRHEVELQKKQNAEMKEKYEEQLKMTNDIKEQLEIQKTENSALKEKYDQLDEETNVSLTYTAVIGSVLSKMLWKTSKNPQAIQTYIETGSMNQFLNLVNKTISSFDETYKDGLPDVDTYEFQFILSLLGICINIMAQTVGREFVLERVTGQNLFRNVISYMGGIPMPSVGGPLLKRMIIMMLYNLTFTKQGSFLIESLENSVDNIINCFNAHHTAEIQSIAVSLISQLLKDSQTNDFCLKVRQKVRITYSLLFYYQLIIFNLKKIAITK</sequence>
<accession>A0A9P0JA82</accession>